<comment type="similarity">
    <text evidence="2 4">Belongs to the Mediator complex subunit 11 family.</text>
</comment>
<feature type="compositionally biased region" description="Low complexity" evidence="5">
    <location>
        <begin position="160"/>
        <end position="170"/>
    </location>
</feature>
<comment type="caution">
    <text evidence="6">The sequence shown here is derived from an EMBL/GenBank/DDBJ whole genome shotgun (WGS) entry which is preliminary data.</text>
</comment>
<reference evidence="6 7" key="1">
    <citation type="journal article" date="2017" name="G3 (Bethesda)">
        <title>First Draft Genome Sequence of the Pathogenic Fungus Lomentospora prolificans (Formerly Scedosporium prolificans).</title>
        <authorList>
            <person name="Luo R."/>
            <person name="Zimin A."/>
            <person name="Workman R."/>
            <person name="Fan Y."/>
            <person name="Pertea G."/>
            <person name="Grossman N."/>
            <person name="Wear M.P."/>
            <person name="Jia B."/>
            <person name="Miller H."/>
            <person name="Casadevall A."/>
            <person name="Timp W."/>
            <person name="Zhang S.X."/>
            <person name="Salzberg S.L."/>
        </authorList>
    </citation>
    <scope>NUCLEOTIDE SEQUENCE [LARGE SCALE GENOMIC DNA]</scope>
    <source>
        <strain evidence="6 7">JHH-5317</strain>
    </source>
</reference>
<evidence type="ECO:0000256" key="2">
    <source>
        <dbReference type="ARBA" id="ARBA00008186"/>
    </source>
</evidence>
<dbReference type="PANTHER" id="PTHR22890">
    <property type="entry name" value="MEDIATOR OF RNA POLYMERASE II TRANSCRIPTION SUBUNIT 11"/>
    <property type="match status" value="1"/>
</dbReference>
<gene>
    <name evidence="4" type="primary">MED11</name>
    <name evidence="6" type="ORF">jhhlp_002799</name>
</gene>
<dbReference type="InParanoid" id="A0A2N3NF32"/>
<protein>
    <recommendedName>
        <fullName evidence="4">Mediator of RNA polymerase II transcription subunit 11</fullName>
    </recommendedName>
    <alternativeName>
        <fullName evidence="4">Mediator complex subunit 11</fullName>
    </alternativeName>
</protein>
<evidence type="ECO:0000256" key="1">
    <source>
        <dbReference type="ARBA" id="ARBA00004123"/>
    </source>
</evidence>
<comment type="function">
    <text evidence="4">Component of the Mediator complex, a coactivator involved in the regulated transcription of nearly all RNA polymerase II-dependent genes. Mediator functions as a bridge to convey information from gene-specific regulatory proteins to the basal RNA polymerase II transcription machinery. Mediator is recruited to promoters by direct interactions with regulatory proteins and serves as a scaffold for the assembly of a functional pre-initiation complex with RNA polymerase II and the general transcription factors.</text>
</comment>
<keyword evidence="4" id="KW-0010">Activator</keyword>
<evidence type="ECO:0000256" key="3">
    <source>
        <dbReference type="ARBA" id="ARBA00023242"/>
    </source>
</evidence>
<evidence type="ECO:0000313" key="6">
    <source>
        <dbReference type="EMBL" id="PKS11038.1"/>
    </source>
</evidence>
<dbReference type="GO" id="GO:0006357">
    <property type="term" value="P:regulation of transcription by RNA polymerase II"/>
    <property type="evidence" value="ECO:0007669"/>
    <property type="project" value="InterPro"/>
</dbReference>
<comment type="subunit">
    <text evidence="4">Component of the Mediator complex.</text>
</comment>
<sequence>MDSDSQPMDTDDTFQPFTLAERIQQLNEIDKNISQIMVHTDTALTALTPSTQTPLSVQQQTFKSSMDAFITTLHTIDVRMKRQIFGLEEAGIINLSNDRSDASDQRQKASLNPTAVGTVGNLDVGWLNSRKNRVEREMEAELWRKGREFLEAGGKGEGEGSVVKGEPMEE</sequence>
<dbReference type="OrthoDB" id="5418434at2759"/>
<feature type="region of interest" description="Disordered" evidence="5">
    <location>
        <begin position="151"/>
        <end position="170"/>
    </location>
</feature>
<keyword evidence="4" id="KW-0805">Transcription regulation</keyword>
<dbReference type="Gene3D" id="1.10.287.3490">
    <property type="match status" value="1"/>
</dbReference>
<keyword evidence="4" id="KW-0804">Transcription</keyword>
<organism evidence="6 7">
    <name type="scientific">Lomentospora prolificans</name>
    <dbReference type="NCBI Taxonomy" id="41688"/>
    <lineage>
        <taxon>Eukaryota</taxon>
        <taxon>Fungi</taxon>
        <taxon>Dikarya</taxon>
        <taxon>Ascomycota</taxon>
        <taxon>Pezizomycotina</taxon>
        <taxon>Sordariomycetes</taxon>
        <taxon>Hypocreomycetidae</taxon>
        <taxon>Microascales</taxon>
        <taxon>Microascaceae</taxon>
        <taxon>Lomentospora</taxon>
    </lineage>
</organism>
<keyword evidence="7" id="KW-1185">Reference proteome</keyword>
<dbReference type="InterPro" id="IPR019404">
    <property type="entry name" value="Mediator_Med11"/>
</dbReference>
<dbReference type="Pfam" id="PF10280">
    <property type="entry name" value="Med11"/>
    <property type="match status" value="1"/>
</dbReference>
<keyword evidence="3 4" id="KW-0539">Nucleus</keyword>
<comment type="subcellular location">
    <subcellularLocation>
        <location evidence="1 4">Nucleus</location>
    </subcellularLocation>
</comment>
<dbReference type="GO" id="GO:0016592">
    <property type="term" value="C:mediator complex"/>
    <property type="evidence" value="ECO:0007669"/>
    <property type="project" value="InterPro"/>
</dbReference>
<dbReference type="EMBL" id="NLAX01000008">
    <property type="protein sequence ID" value="PKS11038.1"/>
    <property type="molecule type" value="Genomic_DNA"/>
</dbReference>
<dbReference type="STRING" id="41688.A0A2N3NF32"/>
<evidence type="ECO:0000256" key="4">
    <source>
        <dbReference type="RuleBase" id="RU364147"/>
    </source>
</evidence>
<accession>A0A2N3NF32</accession>
<name>A0A2N3NF32_9PEZI</name>
<evidence type="ECO:0000256" key="5">
    <source>
        <dbReference type="SAM" id="MobiDB-lite"/>
    </source>
</evidence>
<proteinExistence type="inferred from homology"/>
<evidence type="ECO:0000313" key="7">
    <source>
        <dbReference type="Proteomes" id="UP000233524"/>
    </source>
</evidence>
<dbReference type="AlphaFoldDB" id="A0A2N3NF32"/>
<dbReference type="VEuPathDB" id="FungiDB:jhhlp_002799"/>
<dbReference type="Proteomes" id="UP000233524">
    <property type="component" value="Unassembled WGS sequence"/>
</dbReference>
<dbReference type="GO" id="GO:0003712">
    <property type="term" value="F:transcription coregulator activity"/>
    <property type="evidence" value="ECO:0007669"/>
    <property type="project" value="InterPro"/>
</dbReference>